<sequence length="161" mass="18291">MCAFGERLQNIWFIPHYTEVLALYKHKDLTDKDRTQALSNHLTIVSALHDILQYLCAHARLGTATARMGSRNNTSNNMTVPADWGGMEGIGSELREIQKQIDNMKDKTSPCAVGQFLTLRREVMFLEFDVAVRHCMRETFLATNNVAAYKVSGPRVTQWTE</sequence>
<evidence type="ECO:0000313" key="2">
    <source>
        <dbReference type="Proteomes" id="UP001209878"/>
    </source>
</evidence>
<dbReference type="Proteomes" id="UP001209878">
    <property type="component" value="Unassembled WGS sequence"/>
</dbReference>
<dbReference type="PANTHER" id="PTHR33331">
    <property type="entry name" value="COILED-COIL DOMAIN-CONTAINING PROTEIN 162"/>
    <property type="match status" value="1"/>
</dbReference>
<organism evidence="1 2">
    <name type="scientific">Ridgeia piscesae</name>
    <name type="common">Tubeworm</name>
    <dbReference type="NCBI Taxonomy" id="27915"/>
    <lineage>
        <taxon>Eukaryota</taxon>
        <taxon>Metazoa</taxon>
        <taxon>Spiralia</taxon>
        <taxon>Lophotrochozoa</taxon>
        <taxon>Annelida</taxon>
        <taxon>Polychaeta</taxon>
        <taxon>Sedentaria</taxon>
        <taxon>Canalipalpata</taxon>
        <taxon>Sabellida</taxon>
        <taxon>Siboglinidae</taxon>
        <taxon>Ridgeia</taxon>
    </lineage>
</organism>
<comment type="caution">
    <text evidence="1">The sequence shown here is derived from an EMBL/GenBank/DDBJ whole genome shotgun (WGS) entry which is preliminary data.</text>
</comment>
<dbReference type="AlphaFoldDB" id="A0AAD9NDL0"/>
<name>A0AAD9NDL0_RIDPI</name>
<evidence type="ECO:0000313" key="1">
    <source>
        <dbReference type="EMBL" id="KAK2166357.1"/>
    </source>
</evidence>
<protein>
    <submittedName>
        <fullName evidence="1">Uncharacterized protein</fullName>
    </submittedName>
</protein>
<proteinExistence type="predicted"/>
<gene>
    <name evidence="1" type="ORF">NP493_1328g00025</name>
</gene>
<accession>A0AAD9NDL0</accession>
<keyword evidence="2" id="KW-1185">Reference proteome</keyword>
<reference evidence="1" key="1">
    <citation type="journal article" date="2023" name="Mol. Biol. Evol.">
        <title>Third-Generation Sequencing Reveals the Adaptive Role of the Epigenome in Three Deep-Sea Polychaetes.</title>
        <authorList>
            <person name="Perez M."/>
            <person name="Aroh O."/>
            <person name="Sun Y."/>
            <person name="Lan Y."/>
            <person name="Juniper S.K."/>
            <person name="Young C.R."/>
            <person name="Angers B."/>
            <person name="Qian P.Y."/>
        </authorList>
    </citation>
    <scope>NUCLEOTIDE SEQUENCE</scope>
    <source>
        <strain evidence="1">R07B-5</strain>
    </source>
</reference>
<dbReference type="PANTHER" id="PTHR33331:SF13">
    <property type="entry name" value="COILED-COIL DOMAIN CONTAINING 162"/>
    <property type="match status" value="1"/>
</dbReference>
<dbReference type="InterPro" id="IPR040401">
    <property type="entry name" value="CCDC162"/>
</dbReference>
<dbReference type="EMBL" id="JAODUO010001326">
    <property type="protein sequence ID" value="KAK2166357.1"/>
    <property type="molecule type" value="Genomic_DNA"/>
</dbReference>